<feature type="transmembrane region" description="Helical" evidence="1">
    <location>
        <begin position="200"/>
        <end position="222"/>
    </location>
</feature>
<protein>
    <submittedName>
        <fullName evidence="2">Uncharacterized protein</fullName>
    </submittedName>
</protein>
<proteinExistence type="predicted"/>
<accession>A0A4S3MPH7</accession>
<gene>
    <name evidence="2" type="ORF">E7811_01120</name>
</gene>
<dbReference type="Proteomes" id="UP000309450">
    <property type="component" value="Unassembled WGS sequence"/>
</dbReference>
<evidence type="ECO:0000313" key="3">
    <source>
        <dbReference type="Proteomes" id="UP000309450"/>
    </source>
</evidence>
<dbReference type="AlphaFoldDB" id="A0A4S3MPH7"/>
<comment type="caution">
    <text evidence="2">The sequence shown here is derived from an EMBL/GenBank/DDBJ whole genome shotgun (WGS) entry which is preliminary data.</text>
</comment>
<reference evidence="2 3" key="1">
    <citation type="submission" date="2019-04" db="EMBL/GenBank/DDBJ databases">
        <title>Draft genome sequence of Gemmobacter aestuarii sp. nov.</title>
        <authorList>
            <person name="Hameed A."/>
            <person name="Lin S.-Y."/>
            <person name="Shahina M."/>
            <person name="Lai W.-A."/>
            <person name="Young C.-C."/>
        </authorList>
    </citation>
    <scope>NUCLEOTIDE SEQUENCE [LARGE SCALE GENOMIC DNA]</scope>
    <source>
        <strain evidence="2 3">CC-PW-75</strain>
    </source>
</reference>
<evidence type="ECO:0000256" key="1">
    <source>
        <dbReference type="SAM" id="Phobius"/>
    </source>
</evidence>
<dbReference type="RefSeq" id="WP_136392767.1">
    <property type="nucleotide sequence ID" value="NZ_SSND01000001.1"/>
</dbReference>
<sequence>MQDYLKAAVAEIAFPGGVQVNLAHLVREMERATVRCRRTSDAVVWECEDLAFIDVNGTRILLAAIEPDDRFELQRLFLSVGPAPDATRSTPLSRRHTALARLLVERLRQRISGIAITWYHLRGVIDAEVIEDLADGRTASPSLPCDLMQRNAGVIQATRMATSDEQDISARMSRARSAIYADEGDAKAEPSLAIRLATHLMNGALAVAAFPVGGALVVHSALRGKVDTRLTARAMGLVGALSVAGQTGLLEAGLSRLI</sequence>
<dbReference type="EMBL" id="SSND01000001">
    <property type="protein sequence ID" value="THD84386.1"/>
    <property type="molecule type" value="Genomic_DNA"/>
</dbReference>
<keyword evidence="3" id="KW-1185">Reference proteome</keyword>
<keyword evidence="1" id="KW-1133">Transmembrane helix</keyword>
<evidence type="ECO:0000313" key="2">
    <source>
        <dbReference type="EMBL" id="THD84386.1"/>
    </source>
</evidence>
<keyword evidence="1" id="KW-0472">Membrane</keyword>
<name>A0A4S3MPH7_9RHOB</name>
<organism evidence="2 3">
    <name type="scientific">Aliigemmobacter aestuarii</name>
    <dbReference type="NCBI Taxonomy" id="1445661"/>
    <lineage>
        <taxon>Bacteria</taxon>
        <taxon>Pseudomonadati</taxon>
        <taxon>Pseudomonadota</taxon>
        <taxon>Alphaproteobacteria</taxon>
        <taxon>Rhodobacterales</taxon>
        <taxon>Paracoccaceae</taxon>
        <taxon>Aliigemmobacter</taxon>
    </lineage>
</organism>
<keyword evidence="1" id="KW-0812">Transmembrane</keyword>
<dbReference type="OrthoDB" id="7855251at2"/>